<dbReference type="AlphaFoldDB" id="A0A9D5B579"/>
<dbReference type="PANTHER" id="PTHR45749:SF25">
    <property type="entry name" value="TTF-TYPE DOMAIN-CONTAINING PROTEIN"/>
    <property type="match status" value="1"/>
</dbReference>
<dbReference type="Pfam" id="PF14291">
    <property type="entry name" value="DUF4371"/>
    <property type="match status" value="1"/>
</dbReference>
<gene>
    <name evidence="2" type="ORF">KIW84_021291</name>
</gene>
<sequence length="81" mass="9201">MTSGDIQNELTMCCAHEVTKVIMEELGDRQFSVLIDESRDISVKEFLNDKGNVVERFIALHHVKDMTSQSLKDALYGILDK</sequence>
<dbReference type="Proteomes" id="UP001058974">
    <property type="component" value="Chromosome 2"/>
</dbReference>
<comment type="caution">
    <text evidence="2">The sequence shown here is derived from an EMBL/GenBank/DDBJ whole genome shotgun (WGS) entry which is preliminary data.</text>
</comment>
<dbReference type="InterPro" id="IPR025398">
    <property type="entry name" value="DUF4371"/>
</dbReference>
<dbReference type="PANTHER" id="PTHR45749">
    <property type="match status" value="1"/>
</dbReference>
<accession>A0A9D5B579</accession>
<dbReference type="EMBL" id="JAMSHJ010000002">
    <property type="protein sequence ID" value="KAI5434393.1"/>
    <property type="molecule type" value="Genomic_DNA"/>
</dbReference>
<proteinExistence type="predicted"/>
<evidence type="ECO:0000313" key="2">
    <source>
        <dbReference type="EMBL" id="KAI5434393.1"/>
    </source>
</evidence>
<reference evidence="2 3" key="1">
    <citation type="journal article" date="2022" name="Nat. Genet.">
        <title>Improved pea reference genome and pan-genome highlight genomic features and evolutionary characteristics.</title>
        <authorList>
            <person name="Yang T."/>
            <person name="Liu R."/>
            <person name="Luo Y."/>
            <person name="Hu S."/>
            <person name="Wang D."/>
            <person name="Wang C."/>
            <person name="Pandey M.K."/>
            <person name="Ge S."/>
            <person name="Xu Q."/>
            <person name="Li N."/>
            <person name="Li G."/>
            <person name="Huang Y."/>
            <person name="Saxena R.K."/>
            <person name="Ji Y."/>
            <person name="Li M."/>
            <person name="Yan X."/>
            <person name="He Y."/>
            <person name="Liu Y."/>
            <person name="Wang X."/>
            <person name="Xiang C."/>
            <person name="Varshney R.K."/>
            <person name="Ding H."/>
            <person name="Gao S."/>
            <person name="Zong X."/>
        </authorList>
    </citation>
    <scope>NUCLEOTIDE SEQUENCE [LARGE SCALE GENOMIC DNA]</scope>
    <source>
        <strain evidence="2 3">cv. Zhongwan 6</strain>
    </source>
</reference>
<feature type="domain" description="DUF4371" evidence="1">
    <location>
        <begin position="1"/>
        <end position="79"/>
    </location>
</feature>
<evidence type="ECO:0000313" key="3">
    <source>
        <dbReference type="Proteomes" id="UP001058974"/>
    </source>
</evidence>
<evidence type="ECO:0000259" key="1">
    <source>
        <dbReference type="Pfam" id="PF14291"/>
    </source>
</evidence>
<organism evidence="2 3">
    <name type="scientific">Pisum sativum</name>
    <name type="common">Garden pea</name>
    <name type="synonym">Lathyrus oleraceus</name>
    <dbReference type="NCBI Taxonomy" id="3888"/>
    <lineage>
        <taxon>Eukaryota</taxon>
        <taxon>Viridiplantae</taxon>
        <taxon>Streptophyta</taxon>
        <taxon>Embryophyta</taxon>
        <taxon>Tracheophyta</taxon>
        <taxon>Spermatophyta</taxon>
        <taxon>Magnoliopsida</taxon>
        <taxon>eudicotyledons</taxon>
        <taxon>Gunneridae</taxon>
        <taxon>Pentapetalae</taxon>
        <taxon>rosids</taxon>
        <taxon>fabids</taxon>
        <taxon>Fabales</taxon>
        <taxon>Fabaceae</taxon>
        <taxon>Papilionoideae</taxon>
        <taxon>50 kb inversion clade</taxon>
        <taxon>NPAAA clade</taxon>
        <taxon>Hologalegina</taxon>
        <taxon>IRL clade</taxon>
        <taxon>Fabeae</taxon>
        <taxon>Lathyrus</taxon>
    </lineage>
</organism>
<dbReference type="Gramene" id="Psat02G0129100-T1">
    <property type="protein sequence ID" value="KAI5434393.1"/>
    <property type="gene ID" value="KIW84_021291"/>
</dbReference>
<keyword evidence="3" id="KW-1185">Reference proteome</keyword>
<protein>
    <recommendedName>
        <fullName evidence="1">DUF4371 domain-containing protein</fullName>
    </recommendedName>
</protein>
<name>A0A9D5B579_PEA</name>